<feature type="non-terminal residue" evidence="1">
    <location>
        <position position="68"/>
    </location>
</feature>
<dbReference type="AlphaFoldDB" id="A0AAX2RZP8"/>
<protein>
    <submittedName>
        <fullName evidence="1">Uncharacterized protein</fullName>
    </submittedName>
</protein>
<dbReference type="Proteomes" id="UP000297565">
    <property type="component" value="Unassembled WGS sequence"/>
</dbReference>
<organism evidence="1 2">
    <name type="scientific">Histophilus somni</name>
    <name type="common">Haemophilus somnus</name>
    <dbReference type="NCBI Taxonomy" id="731"/>
    <lineage>
        <taxon>Bacteria</taxon>
        <taxon>Pseudomonadati</taxon>
        <taxon>Pseudomonadota</taxon>
        <taxon>Gammaproteobacteria</taxon>
        <taxon>Pasteurellales</taxon>
        <taxon>Pasteurellaceae</taxon>
        <taxon>Histophilus</taxon>
    </lineage>
</organism>
<evidence type="ECO:0000313" key="1">
    <source>
        <dbReference type="EMBL" id="TEW23544.1"/>
    </source>
</evidence>
<dbReference type="EMBL" id="SNRV01000176">
    <property type="protein sequence ID" value="TEW23544.1"/>
    <property type="molecule type" value="Genomic_DNA"/>
</dbReference>
<comment type="caution">
    <text evidence="1">The sequence shown here is derived from an EMBL/GenBank/DDBJ whole genome shotgun (WGS) entry which is preliminary data.</text>
</comment>
<reference evidence="1 2" key="1">
    <citation type="submission" date="2019-03" db="EMBL/GenBank/DDBJ databases">
        <title>Horizontal Gene Transfer Machinery in Histophilus somni.</title>
        <authorList>
            <person name="Mostafa Nazari M."/>
            <person name="Liljebjelke K."/>
        </authorList>
    </citation>
    <scope>NUCLEOTIDE SEQUENCE [LARGE SCALE GENOMIC DNA]</scope>
    <source>
        <strain evidence="1 2">UOC-EPH-KLM-04</strain>
    </source>
</reference>
<sequence>GTGVIMGLKDLDATADGSSAANKNYVDEKVSDLDSNRPFDFYIQEGDDYTKVVKGRDGKFYDPKDLEG</sequence>
<feature type="non-terminal residue" evidence="1">
    <location>
        <position position="1"/>
    </location>
</feature>
<accession>A0AAX2RZP8</accession>
<gene>
    <name evidence="1" type="ORF">E2R48_10995</name>
</gene>
<name>A0AAX2RZP8_HISSO</name>
<dbReference type="RefSeq" id="WP_132995861.1">
    <property type="nucleotide sequence ID" value="NZ_SMDH01000126.1"/>
</dbReference>
<evidence type="ECO:0000313" key="2">
    <source>
        <dbReference type="Proteomes" id="UP000297565"/>
    </source>
</evidence>
<proteinExistence type="predicted"/>